<dbReference type="SUPFAM" id="SSF48452">
    <property type="entry name" value="TPR-like"/>
    <property type="match status" value="1"/>
</dbReference>
<dbReference type="Proteomes" id="UP000253562">
    <property type="component" value="Unassembled WGS sequence"/>
</dbReference>
<comment type="caution">
    <text evidence="2">The sequence shown here is derived from an EMBL/GenBank/DDBJ whole genome shotgun (WGS) entry which is preliminary data.</text>
</comment>
<keyword evidence="1" id="KW-0802">TPR repeat</keyword>
<proteinExistence type="predicted"/>
<evidence type="ECO:0000313" key="2">
    <source>
        <dbReference type="EMBL" id="RCS42159.1"/>
    </source>
</evidence>
<gene>
    <name evidence="2" type="ORF">DTL42_20225</name>
</gene>
<protein>
    <recommendedName>
        <fullName evidence="4">Lipoprotein NlpI</fullName>
    </recommendedName>
</protein>
<dbReference type="Gene3D" id="1.25.40.10">
    <property type="entry name" value="Tetratricopeptide repeat domain"/>
    <property type="match status" value="1"/>
</dbReference>
<feature type="repeat" description="TPR" evidence="1">
    <location>
        <begin position="102"/>
        <end position="135"/>
    </location>
</feature>
<dbReference type="PANTHER" id="PTHR47908">
    <property type="match status" value="1"/>
</dbReference>
<evidence type="ECO:0000313" key="3">
    <source>
        <dbReference type="Proteomes" id="UP000253562"/>
    </source>
</evidence>
<dbReference type="PROSITE" id="PS50005">
    <property type="entry name" value="TPR"/>
    <property type="match status" value="1"/>
</dbReference>
<name>A0A368KLV9_9BACT</name>
<dbReference type="InterPro" id="IPR019734">
    <property type="entry name" value="TPR_rpt"/>
</dbReference>
<dbReference type="InterPro" id="IPR011990">
    <property type="entry name" value="TPR-like_helical_dom_sf"/>
</dbReference>
<dbReference type="PANTHER" id="PTHR47908:SF2">
    <property type="entry name" value="TETRATRICOPEPTIDE REPEAT (TPR)-LIKE SUPERFAMILY PROTEIN"/>
    <property type="match status" value="1"/>
</dbReference>
<evidence type="ECO:0000256" key="1">
    <source>
        <dbReference type="PROSITE-ProRule" id="PRU00339"/>
    </source>
</evidence>
<evidence type="ECO:0008006" key="4">
    <source>
        <dbReference type="Google" id="ProtNLM"/>
    </source>
</evidence>
<accession>A0A368KLV9</accession>
<sequence>MVPPHTGIDGVFWKRHNVESGENLCSGSFKMFIATTRIRCLCFSIFSLALVWGSQNRCQAADEQSVPIEQLSKQLSEARQQFDFGKAVRVLDQWIKQQPDRSQLYYLRGCENFFAGNYRQSVKDFDRLVELEPARRQSLWERGISYYFAGDFAKGAEQFADYQNYHDQDVENSVFRYLCVAKADGVKQARETLLPIENDPRPGLMEVFRLYEGKETPQNVLEDMQQTKLTGPAAAGYRFYTLLYVGLYYDAHGDDALAVKYLAEASDPKLLEAGGRRISRYMWDTARLAHQEISKRIPPAKN</sequence>
<reference evidence="2 3" key="1">
    <citation type="submission" date="2018-07" db="EMBL/GenBank/DDBJ databases">
        <title>Comparative genomes isolates from brazilian mangrove.</title>
        <authorList>
            <person name="De Araujo J.E."/>
            <person name="Taketani R.G."/>
            <person name="Silva M.C.P."/>
            <person name="Lourenco M.V."/>
            <person name="Oliveira V.M."/>
            <person name="Andreote F.D."/>
        </authorList>
    </citation>
    <scope>NUCLEOTIDE SEQUENCE [LARGE SCALE GENOMIC DNA]</scope>
    <source>
        <strain evidence="2 3">HEX PRIS-MGV</strain>
    </source>
</reference>
<organism evidence="2 3">
    <name type="scientific">Bremerella cremea</name>
    <dbReference type="NCBI Taxonomy" id="1031537"/>
    <lineage>
        <taxon>Bacteria</taxon>
        <taxon>Pseudomonadati</taxon>
        <taxon>Planctomycetota</taxon>
        <taxon>Planctomycetia</taxon>
        <taxon>Pirellulales</taxon>
        <taxon>Pirellulaceae</taxon>
        <taxon>Bremerella</taxon>
    </lineage>
</organism>
<dbReference type="EMBL" id="QPEX01000044">
    <property type="protein sequence ID" value="RCS42159.1"/>
    <property type="molecule type" value="Genomic_DNA"/>
</dbReference>
<dbReference type="AlphaFoldDB" id="A0A368KLV9"/>